<accession>A0A517ZK74</accession>
<organism evidence="1 2">
    <name type="scientific">Symmachiella dynata</name>
    <dbReference type="NCBI Taxonomy" id="2527995"/>
    <lineage>
        <taxon>Bacteria</taxon>
        <taxon>Pseudomonadati</taxon>
        <taxon>Planctomycetota</taxon>
        <taxon>Planctomycetia</taxon>
        <taxon>Planctomycetales</taxon>
        <taxon>Planctomycetaceae</taxon>
        <taxon>Symmachiella</taxon>
    </lineage>
</organism>
<evidence type="ECO:0000313" key="2">
    <source>
        <dbReference type="Proteomes" id="UP000319383"/>
    </source>
</evidence>
<name>A0A517ZK74_9PLAN</name>
<reference evidence="1 2" key="1">
    <citation type="submission" date="2019-02" db="EMBL/GenBank/DDBJ databases">
        <title>Deep-cultivation of Planctomycetes and their phenomic and genomic characterization uncovers novel biology.</title>
        <authorList>
            <person name="Wiegand S."/>
            <person name="Jogler M."/>
            <person name="Boedeker C."/>
            <person name="Pinto D."/>
            <person name="Vollmers J."/>
            <person name="Rivas-Marin E."/>
            <person name="Kohn T."/>
            <person name="Peeters S.H."/>
            <person name="Heuer A."/>
            <person name="Rast P."/>
            <person name="Oberbeckmann S."/>
            <person name="Bunk B."/>
            <person name="Jeske O."/>
            <person name="Meyerdierks A."/>
            <person name="Storesund J.E."/>
            <person name="Kallscheuer N."/>
            <person name="Luecker S."/>
            <person name="Lage O.M."/>
            <person name="Pohl T."/>
            <person name="Merkel B.J."/>
            <person name="Hornburger P."/>
            <person name="Mueller R.-W."/>
            <person name="Bruemmer F."/>
            <person name="Labrenz M."/>
            <person name="Spormann A.M."/>
            <person name="Op den Camp H."/>
            <person name="Overmann J."/>
            <person name="Amann R."/>
            <person name="Jetten M.S.M."/>
            <person name="Mascher T."/>
            <person name="Medema M.H."/>
            <person name="Devos D.P."/>
            <person name="Kaster A.-K."/>
            <person name="Ovreas L."/>
            <person name="Rohde M."/>
            <person name="Galperin M.Y."/>
            <person name="Jogler C."/>
        </authorList>
    </citation>
    <scope>NUCLEOTIDE SEQUENCE [LARGE SCALE GENOMIC DNA]</scope>
    <source>
        <strain evidence="1 2">Mal52</strain>
    </source>
</reference>
<evidence type="ECO:0000313" key="1">
    <source>
        <dbReference type="EMBL" id="QDU42904.1"/>
    </source>
</evidence>
<gene>
    <name evidence="1" type="ORF">Mal52_13730</name>
</gene>
<dbReference type="RefSeq" id="WP_145374901.1">
    <property type="nucleotide sequence ID" value="NZ_CP036276.1"/>
</dbReference>
<keyword evidence="2" id="KW-1185">Reference proteome</keyword>
<sequence>MAIVKHYRHTETGHEYSFRFEKHGETWKVFCLKHPPNPHKGSSVVTHIFSDGRLCITHPPQSAEQAAAAAFRWMHGYSTFVLSGKFPNDACRAVVPDYNDAPEWNSG</sequence>
<dbReference type="KEGG" id="sdyn:Mal52_13730"/>
<dbReference type="Proteomes" id="UP000319383">
    <property type="component" value="Chromosome"/>
</dbReference>
<protein>
    <submittedName>
        <fullName evidence="1">Uncharacterized protein</fullName>
    </submittedName>
</protein>
<proteinExistence type="predicted"/>
<dbReference type="AlphaFoldDB" id="A0A517ZK74"/>
<dbReference type="EMBL" id="CP036276">
    <property type="protein sequence ID" value="QDU42904.1"/>
    <property type="molecule type" value="Genomic_DNA"/>
</dbReference>